<dbReference type="InterPro" id="IPR007163">
    <property type="entry name" value="VCA0040-like"/>
</dbReference>
<evidence type="ECO:0008006" key="4">
    <source>
        <dbReference type="Google" id="ProtNLM"/>
    </source>
</evidence>
<name>A0A330M6Y2_9GAMM</name>
<evidence type="ECO:0000256" key="1">
    <source>
        <dbReference type="SAM" id="Phobius"/>
    </source>
</evidence>
<dbReference type="Pfam" id="PF04018">
    <property type="entry name" value="VCA0040-like"/>
    <property type="match status" value="1"/>
</dbReference>
<feature type="transmembrane region" description="Helical" evidence="1">
    <location>
        <begin position="277"/>
        <end position="297"/>
    </location>
</feature>
<feature type="transmembrane region" description="Helical" evidence="1">
    <location>
        <begin position="193"/>
        <end position="218"/>
    </location>
</feature>
<dbReference type="KEGG" id="sbk:SHEWBE_1551"/>
<feature type="transmembrane region" description="Helical" evidence="1">
    <location>
        <begin position="20"/>
        <end position="38"/>
    </location>
</feature>
<keyword evidence="1" id="KW-0472">Membrane</keyword>
<proteinExistence type="predicted"/>
<evidence type="ECO:0000313" key="2">
    <source>
        <dbReference type="EMBL" id="SQH75517.1"/>
    </source>
</evidence>
<dbReference type="PANTHER" id="PTHR37308:SF1">
    <property type="entry name" value="POLYPRENYL-PHOSPHATE TRANSPORTER"/>
    <property type="match status" value="1"/>
</dbReference>
<sequence length="318" mass="34574">MKYLLTYLKGMAMGAADVVPGVSGGTIAFITGILDTLLDSIRRINPSLIKVVREQGIKGAFNHINGPFLVCVFGGILTSIFSLSKLISYLLLNHPIPVWSFFFGLILISVVHMLKQVKGFSLIRMVLFTLGVLFAWGITMLNPISLEMTYLNIFIGGSIAICAMLLPGISGSFILLLLGLYPPVLAAVKNFDIAVLAVFASGCIFGLLTFSHLLSALLVKFHDATLIFLTGLMLGTLGKIWPWKEVISWRENSAGEQVPLLEQNLSPMHFEQVTGQAAHISWAVAALLAGILLVWGMEKIAERNSGSDTDKPKLNKET</sequence>
<dbReference type="RefSeq" id="WP_112352014.1">
    <property type="nucleotide sequence ID" value="NZ_LS483452.1"/>
</dbReference>
<dbReference type="PANTHER" id="PTHR37308">
    <property type="entry name" value="INTEGRAL MEMBRANE PROTEIN"/>
    <property type="match status" value="1"/>
</dbReference>
<feature type="transmembrane region" description="Helical" evidence="1">
    <location>
        <begin position="96"/>
        <end position="114"/>
    </location>
</feature>
<evidence type="ECO:0000313" key="3">
    <source>
        <dbReference type="Proteomes" id="UP000250123"/>
    </source>
</evidence>
<reference evidence="3" key="1">
    <citation type="submission" date="2018-06" db="EMBL/GenBank/DDBJ databases">
        <authorList>
            <person name="Cea G.-C."/>
            <person name="William W."/>
        </authorList>
    </citation>
    <scope>NUCLEOTIDE SEQUENCE [LARGE SCALE GENOMIC DNA]</scope>
    <source>
        <strain evidence="3">DB21MT-2</strain>
    </source>
</reference>
<keyword evidence="1" id="KW-0812">Transmembrane</keyword>
<protein>
    <recommendedName>
        <fullName evidence="4">Integral membrane protein</fullName>
    </recommendedName>
</protein>
<dbReference type="OrthoDB" id="9793746at2"/>
<dbReference type="EMBL" id="LS483452">
    <property type="protein sequence ID" value="SQH75517.1"/>
    <property type="molecule type" value="Genomic_DNA"/>
</dbReference>
<feature type="transmembrane region" description="Helical" evidence="1">
    <location>
        <begin position="153"/>
        <end position="181"/>
    </location>
</feature>
<accession>A0A330M6Y2</accession>
<gene>
    <name evidence="2" type="ORF">SHEWBE_1551</name>
</gene>
<dbReference type="AlphaFoldDB" id="A0A330M6Y2"/>
<feature type="transmembrane region" description="Helical" evidence="1">
    <location>
        <begin position="121"/>
        <end position="141"/>
    </location>
</feature>
<feature type="transmembrane region" description="Helical" evidence="1">
    <location>
        <begin position="59"/>
        <end position="84"/>
    </location>
</feature>
<keyword evidence="1" id="KW-1133">Transmembrane helix</keyword>
<organism evidence="2 3">
    <name type="scientific">Shewanella benthica</name>
    <dbReference type="NCBI Taxonomy" id="43661"/>
    <lineage>
        <taxon>Bacteria</taxon>
        <taxon>Pseudomonadati</taxon>
        <taxon>Pseudomonadota</taxon>
        <taxon>Gammaproteobacteria</taxon>
        <taxon>Alteromonadales</taxon>
        <taxon>Shewanellaceae</taxon>
        <taxon>Shewanella</taxon>
    </lineage>
</organism>
<dbReference type="Proteomes" id="UP000250123">
    <property type="component" value="Chromosome SHEWBE"/>
</dbReference>